<comment type="caution">
    <text evidence="2">The sequence shown here is derived from an EMBL/GenBank/DDBJ whole genome shotgun (WGS) entry which is preliminary data.</text>
</comment>
<evidence type="ECO:0000256" key="1">
    <source>
        <dbReference type="SAM" id="MobiDB-lite"/>
    </source>
</evidence>
<feature type="compositionally biased region" description="Basic and acidic residues" evidence="1">
    <location>
        <begin position="40"/>
        <end position="52"/>
    </location>
</feature>
<reference evidence="2 3" key="1">
    <citation type="journal article" date="2019" name="Genome Biol. Evol.">
        <title>Insights into the evolution of the New World diploid cottons (Gossypium, subgenus Houzingenia) based on genome sequencing.</title>
        <authorList>
            <person name="Grover C.E."/>
            <person name="Arick M.A. 2nd"/>
            <person name="Thrash A."/>
            <person name="Conover J.L."/>
            <person name="Sanders W.S."/>
            <person name="Peterson D.G."/>
            <person name="Frelichowski J.E."/>
            <person name="Scheffler J.A."/>
            <person name="Scheffler B.E."/>
            <person name="Wendel J.F."/>
        </authorList>
    </citation>
    <scope>NUCLEOTIDE SEQUENCE [LARGE SCALE GENOMIC DNA]</scope>
    <source>
        <strain evidence="2">8</strain>
        <tissue evidence="2">Leaf</tissue>
    </source>
</reference>
<accession>A0A7J9EXT1</accession>
<protein>
    <submittedName>
        <fullName evidence="2">Uncharacterized protein</fullName>
    </submittedName>
</protein>
<feature type="non-terminal residue" evidence="2">
    <location>
        <position position="52"/>
    </location>
</feature>
<feature type="region of interest" description="Disordered" evidence="1">
    <location>
        <begin position="31"/>
        <end position="52"/>
    </location>
</feature>
<evidence type="ECO:0000313" key="2">
    <source>
        <dbReference type="EMBL" id="MBA0777853.1"/>
    </source>
</evidence>
<feature type="region of interest" description="Disordered" evidence="1">
    <location>
        <begin position="1"/>
        <end position="20"/>
    </location>
</feature>
<evidence type="ECO:0000313" key="3">
    <source>
        <dbReference type="Proteomes" id="UP000593568"/>
    </source>
</evidence>
<dbReference type="AlphaFoldDB" id="A0A7J9EXT1"/>
<dbReference type="EMBL" id="JABEZW010000010">
    <property type="protein sequence ID" value="MBA0777853.1"/>
    <property type="molecule type" value="Genomic_DNA"/>
</dbReference>
<name>A0A7J9EXT1_9ROSI</name>
<organism evidence="2 3">
    <name type="scientific">Gossypium trilobum</name>
    <dbReference type="NCBI Taxonomy" id="34281"/>
    <lineage>
        <taxon>Eukaryota</taxon>
        <taxon>Viridiplantae</taxon>
        <taxon>Streptophyta</taxon>
        <taxon>Embryophyta</taxon>
        <taxon>Tracheophyta</taxon>
        <taxon>Spermatophyta</taxon>
        <taxon>Magnoliopsida</taxon>
        <taxon>eudicotyledons</taxon>
        <taxon>Gunneridae</taxon>
        <taxon>Pentapetalae</taxon>
        <taxon>rosids</taxon>
        <taxon>malvids</taxon>
        <taxon>Malvales</taxon>
        <taxon>Malvaceae</taxon>
        <taxon>Malvoideae</taxon>
        <taxon>Gossypium</taxon>
    </lineage>
</organism>
<proteinExistence type="predicted"/>
<sequence length="52" mass="5774">MNAVAHLPATEGLTKGDQSLMRNGISEYAKEEIWQPGGERASREESSNGRWK</sequence>
<keyword evidence="3" id="KW-1185">Reference proteome</keyword>
<dbReference type="Proteomes" id="UP000593568">
    <property type="component" value="Unassembled WGS sequence"/>
</dbReference>
<gene>
    <name evidence="2" type="ORF">Gotri_005819</name>
</gene>